<feature type="domain" description="RNA polymerase sigma-70 region 2" evidence="6">
    <location>
        <begin position="13"/>
        <end position="79"/>
    </location>
</feature>
<dbReference type="RefSeq" id="WP_147099674.1">
    <property type="nucleotide sequence ID" value="NZ_VOOS01000002.1"/>
</dbReference>
<accession>A0A5C6RVV0</accession>
<dbReference type="CDD" id="cd06171">
    <property type="entry name" value="Sigma70_r4"/>
    <property type="match status" value="1"/>
</dbReference>
<dbReference type="GO" id="GO:0016987">
    <property type="term" value="F:sigma factor activity"/>
    <property type="evidence" value="ECO:0007669"/>
    <property type="project" value="UniProtKB-KW"/>
</dbReference>
<keyword evidence="4" id="KW-0238">DNA-binding</keyword>
<evidence type="ECO:0000256" key="5">
    <source>
        <dbReference type="ARBA" id="ARBA00023163"/>
    </source>
</evidence>
<feature type="domain" description="RNA polymerase sigma-70 region 4" evidence="7">
    <location>
        <begin position="118"/>
        <end position="166"/>
    </location>
</feature>
<evidence type="ECO:0000259" key="7">
    <source>
        <dbReference type="Pfam" id="PF04545"/>
    </source>
</evidence>
<protein>
    <submittedName>
        <fullName evidence="8">Sigma-70 family RNA polymerase sigma factor</fullName>
    </submittedName>
</protein>
<dbReference type="InterPro" id="IPR013324">
    <property type="entry name" value="RNA_pol_sigma_r3/r4-like"/>
</dbReference>
<evidence type="ECO:0000313" key="9">
    <source>
        <dbReference type="Proteomes" id="UP000321721"/>
    </source>
</evidence>
<sequence length="180" mass="20714">MKPQSEENLQQVISKFKPLITSILKSKGCSYELIKDLEQDIYVKIYLNFSKYNNEKGALGAWVRTITNNVFIDYCRSKSHKYELQTKGISKSEYALKTSDVSDQLINYKMNHKILKEVLANLPSRHADVISMVYFEELSYNEIADKLNIPSKQVASVKIRAISYLQKAMSSLGYSKAMFF</sequence>
<dbReference type="InterPro" id="IPR039425">
    <property type="entry name" value="RNA_pol_sigma-70-like"/>
</dbReference>
<organism evidence="8 9">
    <name type="scientific">Vicingus serpentipes</name>
    <dbReference type="NCBI Taxonomy" id="1926625"/>
    <lineage>
        <taxon>Bacteria</taxon>
        <taxon>Pseudomonadati</taxon>
        <taxon>Bacteroidota</taxon>
        <taxon>Flavobacteriia</taxon>
        <taxon>Flavobacteriales</taxon>
        <taxon>Vicingaceae</taxon>
        <taxon>Vicingus</taxon>
    </lineage>
</organism>
<dbReference type="AlphaFoldDB" id="A0A5C6RVV0"/>
<keyword evidence="3" id="KW-0731">Sigma factor</keyword>
<dbReference type="Proteomes" id="UP000321721">
    <property type="component" value="Unassembled WGS sequence"/>
</dbReference>
<evidence type="ECO:0000256" key="3">
    <source>
        <dbReference type="ARBA" id="ARBA00023082"/>
    </source>
</evidence>
<evidence type="ECO:0000313" key="8">
    <source>
        <dbReference type="EMBL" id="TXB66164.1"/>
    </source>
</evidence>
<dbReference type="Gene3D" id="1.10.10.10">
    <property type="entry name" value="Winged helix-like DNA-binding domain superfamily/Winged helix DNA-binding domain"/>
    <property type="match status" value="1"/>
</dbReference>
<comment type="similarity">
    <text evidence="1">Belongs to the sigma-70 factor family. ECF subfamily.</text>
</comment>
<dbReference type="PANTHER" id="PTHR43133">
    <property type="entry name" value="RNA POLYMERASE ECF-TYPE SIGMA FACTO"/>
    <property type="match status" value="1"/>
</dbReference>
<dbReference type="Pfam" id="PF04542">
    <property type="entry name" value="Sigma70_r2"/>
    <property type="match status" value="1"/>
</dbReference>
<proteinExistence type="inferred from homology"/>
<dbReference type="SUPFAM" id="SSF88659">
    <property type="entry name" value="Sigma3 and sigma4 domains of RNA polymerase sigma factors"/>
    <property type="match status" value="1"/>
</dbReference>
<evidence type="ECO:0000259" key="6">
    <source>
        <dbReference type="Pfam" id="PF04542"/>
    </source>
</evidence>
<reference evidence="8 9" key="1">
    <citation type="submission" date="2019-08" db="EMBL/GenBank/DDBJ databases">
        <title>Genome of Vicingus serpentipes NCIMB 15042.</title>
        <authorList>
            <person name="Bowman J.P."/>
        </authorList>
    </citation>
    <scope>NUCLEOTIDE SEQUENCE [LARGE SCALE GENOMIC DNA]</scope>
    <source>
        <strain evidence="8 9">NCIMB 15042</strain>
    </source>
</reference>
<dbReference type="InterPro" id="IPR036388">
    <property type="entry name" value="WH-like_DNA-bd_sf"/>
</dbReference>
<dbReference type="InterPro" id="IPR014284">
    <property type="entry name" value="RNA_pol_sigma-70_dom"/>
</dbReference>
<dbReference type="NCBIfam" id="TIGR02937">
    <property type="entry name" value="sigma70-ECF"/>
    <property type="match status" value="1"/>
</dbReference>
<dbReference type="GO" id="GO:0006352">
    <property type="term" value="P:DNA-templated transcription initiation"/>
    <property type="evidence" value="ECO:0007669"/>
    <property type="project" value="InterPro"/>
</dbReference>
<evidence type="ECO:0000256" key="1">
    <source>
        <dbReference type="ARBA" id="ARBA00010641"/>
    </source>
</evidence>
<keyword evidence="2" id="KW-0805">Transcription regulation</keyword>
<name>A0A5C6RVV0_9FLAO</name>
<keyword evidence="9" id="KW-1185">Reference proteome</keyword>
<gene>
    <name evidence="8" type="ORF">FRY74_06215</name>
</gene>
<dbReference type="InterPro" id="IPR007630">
    <property type="entry name" value="RNA_pol_sigma70_r4"/>
</dbReference>
<keyword evidence="5" id="KW-0804">Transcription</keyword>
<evidence type="ECO:0000256" key="2">
    <source>
        <dbReference type="ARBA" id="ARBA00023015"/>
    </source>
</evidence>
<dbReference type="InterPro" id="IPR013325">
    <property type="entry name" value="RNA_pol_sigma_r2"/>
</dbReference>
<dbReference type="Pfam" id="PF04545">
    <property type="entry name" value="Sigma70_r4"/>
    <property type="match status" value="1"/>
</dbReference>
<dbReference type="GO" id="GO:0003677">
    <property type="term" value="F:DNA binding"/>
    <property type="evidence" value="ECO:0007669"/>
    <property type="project" value="UniProtKB-KW"/>
</dbReference>
<evidence type="ECO:0000256" key="4">
    <source>
        <dbReference type="ARBA" id="ARBA00023125"/>
    </source>
</evidence>
<dbReference type="Gene3D" id="1.10.1740.10">
    <property type="match status" value="1"/>
</dbReference>
<comment type="caution">
    <text evidence="8">The sequence shown here is derived from an EMBL/GenBank/DDBJ whole genome shotgun (WGS) entry which is preliminary data.</text>
</comment>
<dbReference type="EMBL" id="VOOS01000002">
    <property type="protein sequence ID" value="TXB66164.1"/>
    <property type="molecule type" value="Genomic_DNA"/>
</dbReference>
<dbReference type="OrthoDB" id="9784272at2"/>
<dbReference type="InterPro" id="IPR007627">
    <property type="entry name" value="RNA_pol_sigma70_r2"/>
</dbReference>
<dbReference type="SUPFAM" id="SSF88946">
    <property type="entry name" value="Sigma2 domain of RNA polymerase sigma factors"/>
    <property type="match status" value="1"/>
</dbReference>
<dbReference type="PANTHER" id="PTHR43133:SF8">
    <property type="entry name" value="RNA POLYMERASE SIGMA FACTOR HI_1459-RELATED"/>
    <property type="match status" value="1"/>
</dbReference>